<dbReference type="AlphaFoldDB" id="A0A833TLT5"/>
<proteinExistence type="predicted"/>
<evidence type="ECO:0000313" key="2">
    <source>
        <dbReference type="EMBL" id="KAF5462421.1"/>
    </source>
</evidence>
<dbReference type="EMBL" id="LIHL02000008">
    <property type="protein sequence ID" value="KAF5462421.1"/>
    <property type="molecule type" value="Genomic_DNA"/>
</dbReference>
<reference evidence="2" key="1">
    <citation type="submission" date="2015-10" db="EMBL/GenBank/DDBJ databases">
        <authorList>
            <person name="Martinez-Garcia P.J."/>
            <person name="Crepeau M.W."/>
            <person name="Puiu D."/>
            <person name="Gonzalez-Ibeas D."/>
            <person name="Whalen J."/>
            <person name="Stevens K."/>
            <person name="Paul R."/>
            <person name="Butterfield T."/>
            <person name="Britton M."/>
            <person name="Reagan R."/>
            <person name="Chakraborty S."/>
            <person name="Walawage S.L."/>
            <person name="Vasquez-Gross H.A."/>
            <person name="Cardeno C."/>
            <person name="Famula R."/>
            <person name="Pratt K."/>
            <person name="Kuruganti S."/>
            <person name="Aradhya M.K."/>
            <person name="Leslie C.A."/>
            <person name="Dandekar A.M."/>
            <person name="Salzberg S.L."/>
            <person name="Wegrzyn J.L."/>
            <person name="Langley C.H."/>
            <person name="Neale D.B."/>
        </authorList>
    </citation>
    <scope>NUCLEOTIDE SEQUENCE</scope>
    <source>
        <tissue evidence="2">Leaves</tissue>
    </source>
</reference>
<evidence type="ECO:0000313" key="3">
    <source>
        <dbReference type="Proteomes" id="UP000619265"/>
    </source>
</evidence>
<accession>A0A833TLT5</accession>
<dbReference type="Proteomes" id="UP000619265">
    <property type="component" value="Unassembled WGS sequence"/>
</dbReference>
<comment type="caution">
    <text evidence="2">The sequence shown here is derived from an EMBL/GenBank/DDBJ whole genome shotgun (WGS) entry which is preliminary data.</text>
</comment>
<sequence>MSAPWKDPDKAIEYLNVLAEKAHTWTGPSATESTNRSRPAGNPNGGEIFHLREEDNLKAKVEMLTRELDVLKIKDLKPTHMTTLVESFGPCFVCGGVDHLPQECPTFAKMRGMYEEQCNVLGRPFLATANTLINCRNGLMKLSLGNMTLGVNIFHIEKQPIEDDECHQTYMIDTLIDKGVHTTHDFDSLEYFLVNSEFDTMDDSSDVVDVSFILLFHVTIFGA</sequence>
<evidence type="ECO:0000256" key="1">
    <source>
        <dbReference type="SAM" id="MobiDB-lite"/>
    </source>
</evidence>
<gene>
    <name evidence="2" type="ORF">F2P56_018427</name>
</gene>
<reference evidence="2" key="2">
    <citation type="submission" date="2020-03" db="EMBL/GenBank/DDBJ databases">
        <title>Walnut 2.0.</title>
        <authorList>
            <person name="Marrano A."/>
            <person name="Britton M."/>
            <person name="Zimin A.V."/>
            <person name="Zaini P.A."/>
            <person name="Workman R."/>
            <person name="Puiu D."/>
            <person name="Bianco L."/>
            <person name="Allen B.J."/>
            <person name="Troggio M."/>
            <person name="Leslie C.A."/>
            <person name="Timp W."/>
            <person name="Dendekar A."/>
            <person name="Salzberg S.L."/>
            <person name="Neale D.B."/>
        </authorList>
    </citation>
    <scope>NUCLEOTIDE SEQUENCE</scope>
    <source>
        <tissue evidence="2">Leaves</tissue>
    </source>
</reference>
<dbReference type="Gramene" id="Jr08_11510_p1">
    <property type="protein sequence ID" value="cds.Jr08_11510_p1"/>
    <property type="gene ID" value="Jr08_11510"/>
</dbReference>
<name>A0A833TLT5_JUGRE</name>
<organism evidence="2 3">
    <name type="scientific">Juglans regia</name>
    <name type="common">English walnut</name>
    <dbReference type="NCBI Taxonomy" id="51240"/>
    <lineage>
        <taxon>Eukaryota</taxon>
        <taxon>Viridiplantae</taxon>
        <taxon>Streptophyta</taxon>
        <taxon>Embryophyta</taxon>
        <taxon>Tracheophyta</taxon>
        <taxon>Spermatophyta</taxon>
        <taxon>Magnoliopsida</taxon>
        <taxon>eudicotyledons</taxon>
        <taxon>Gunneridae</taxon>
        <taxon>Pentapetalae</taxon>
        <taxon>rosids</taxon>
        <taxon>fabids</taxon>
        <taxon>Fagales</taxon>
        <taxon>Juglandaceae</taxon>
        <taxon>Juglans</taxon>
    </lineage>
</organism>
<protein>
    <submittedName>
        <fullName evidence="2">Uncharacterized protein</fullName>
    </submittedName>
</protein>
<feature type="compositionally biased region" description="Polar residues" evidence="1">
    <location>
        <begin position="26"/>
        <end position="37"/>
    </location>
</feature>
<feature type="region of interest" description="Disordered" evidence="1">
    <location>
        <begin position="25"/>
        <end position="48"/>
    </location>
</feature>